<dbReference type="InterPro" id="IPR036572">
    <property type="entry name" value="Doublecortin_dom_sf"/>
</dbReference>
<proteinExistence type="predicted"/>
<keyword evidence="1" id="KW-0677">Repeat</keyword>
<dbReference type="Proteomes" id="UP000824782">
    <property type="component" value="Unassembled WGS sequence"/>
</dbReference>
<dbReference type="InterPro" id="IPR003533">
    <property type="entry name" value="Doublecortin_dom"/>
</dbReference>
<evidence type="ECO:0000259" key="3">
    <source>
        <dbReference type="PROSITE" id="PS50309"/>
    </source>
</evidence>
<dbReference type="GO" id="GO:0035556">
    <property type="term" value="P:intracellular signal transduction"/>
    <property type="evidence" value="ECO:0007669"/>
    <property type="project" value="InterPro"/>
</dbReference>
<sequence length="359" mass="40357">MSSPTGVQLFPHGKNVLVFRNGDPFHNGRRMVVNERQFVTFEAFLNEVTTSIQAPTAVRNIYTPHNGHRVTQLSDLLNKGQYVAAGTEKFRKLDYLHTEVKPPVVTLVRDVQQVSRRLKVTGRWREESHLPCIIHIFRNGDLMTPAIRVLISPSILKEWELVLTLLTEKANLYNGAVRKLCTLDGVSISCGAELVSGEYYVAVGSEKYKCLPYEELLSPPGGNKNRQGVKRRNPKVVQGKGYSISQDGVSDSALNSSPTQEDSRRIYSTGAAQSYASVKHRDGENSVFYAKPVRVRPTRKQKANEEKTNEEDGVFKVKETRHELEGAQEVKEDAHTKVEIPVDQREAEIVSEERTSVNK</sequence>
<organism evidence="4 5">
    <name type="scientific">Engystomops pustulosus</name>
    <name type="common">Tungara frog</name>
    <name type="synonym">Physalaemus pustulosus</name>
    <dbReference type="NCBI Taxonomy" id="76066"/>
    <lineage>
        <taxon>Eukaryota</taxon>
        <taxon>Metazoa</taxon>
        <taxon>Chordata</taxon>
        <taxon>Craniata</taxon>
        <taxon>Vertebrata</taxon>
        <taxon>Euteleostomi</taxon>
        <taxon>Amphibia</taxon>
        <taxon>Batrachia</taxon>
        <taxon>Anura</taxon>
        <taxon>Neobatrachia</taxon>
        <taxon>Hyloidea</taxon>
        <taxon>Leptodactylidae</taxon>
        <taxon>Leiuperinae</taxon>
        <taxon>Engystomops</taxon>
    </lineage>
</organism>
<dbReference type="SMART" id="SM00537">
    <property type="entry name" value="DCX"/>
    <property type="match status" value="2"/>
</dbReference>
<dbReference type="PANTHER" id="PTHR23004:SF10">
    <property type="entry name" value="DOUBLECORTIN DOMAIN-CONTAINING PROTEIN 2B"/>
    <property type="match status" value="1"/>
</dbReference>
<dbReference type="FunFam" id="3.10.20.230:FF:000004">
    <property type="entry name" value="Doublecortin domain containing 2"/>
    <property type="match status" value="1"/>
</dbReference>
<evidence type="ECO:0000313" key="5">
    <source>
        <dbReference type="Proteomes" id="UP000824782"/>
    </source>
</evidence>
<dbReference type="AlphaFoldDB" id="A0AAV7CSG9"/>
<evidence type="ECO:0000313" key="4">
    <source>
        <dbReference type="EMBL" id="KAG8588073.1"/>
    </source>
</evidence>
<evidence type="ECO:0000256" key="1">
    <source>
        <dbReference type="ARBA" id="ARBA00022737"/>
    </source>
</evidence>
<dbReference type="PROSITE" id="PS50309">
    <property type="entry name" value="DC"/>
    <property type="match status" value="2"/>
</dbReference>
<protein>
    <recommendedName>
        <fullName evidence="3">Doublecortin domain-containing protein</fullName>
    </recommendedName>
</protein>
<dbReference type="FunFam" id="3.10.20.230:FF:000011">
    <property type="entry name" value="Doublecortin domain containing 2B"/>
    <property type="match status" value="1"/>
</dbReference>
<accession>A0AAV7CSG9</accession>
<name>A0AAV7CSG9_ENGPU</name>
<dbReference type="EMBL" id="WNYA01000002">
    <property type="protein sequence ID" value="KAG8588073.1"/>
    <property type="molecule type" value="Genomic_DNA"/>
</dbReference>
<dbReference type="GO" id="GO:0005815">
    <property type="term" value="C:microtubule organizing center"/>
    <property type="evidence" value="ECO:0007669"/>
    <property type="project" value="TreeGrafter"/>
</dbReference>
<gene>
    <name evidence="4" type="ORF">GDO81_005868</name>
</gene>
<evidence type="ECO:0000256" key="2">
    <source>
        <dbReference type="SAM" id="MobiDB-lite"/>
    </source>
</evidence>
<feature type="domain" description="Doublecortin" evidence="3">
    <location>
        <begin position="14"/>
        <end position="96"/>
    </location>
</feature>
<comment type="caution">
    <text evidence="4">The sequence shown here is derived from an EMBL/GenBank/DDBJ whole genome shotgun (WGS) entry which is preliminary data.</text>
</comment>
<dbReference type="SUPFAM" id="SSF89837">
    <property type="entry name" value="Doublecortin (DC)"/>
    <property type="match status" value="2"/>
</dbReference>
<feature type="domain" description="Doublecortin" evidence="3">
    <location>
        <begin position="132"/>
        <end position="214"/>
    </location>
</feature>
<reference evidence="4" key="1">
    <citation type="thesis" date="2020" institute="ProQuest LLC" country="789 East Eisenhower Parkway, Ann Arbor, MI, USA">
        <title>Comparative Genomics and Chromosome Evolution.</title>
        <authorList>
            <person name="Mudd A.B."/>
        </authorList>
    </citation>
    <scope>NUCLEOTIDE SEQUENCE</scope>
    <source>
        <strain evidence="4">237g6f4</strain>
        <tissue evidence="4">Blood</tissue>
    </source>
</reference>
<dbReference type="PANTHER" id="PTHR23004">
    <property type="entry name" value="DOUBLECORTIN DOMAIN CONTAINING 2"/>
    <property type="match status" value="1"/>
</dbReference>
<dbReference type="Gene3D" id="3.10.20.230">
    <property type="entry name" value="Doublecortin domain"/>
    <property type="match status" value="2"/>
</dbReference>
<dbReference type="Pfam" id="PF03607">
    <property type="entry name" value="DCX"/>
    <property type="match status" value="2"/>
</dbReference>
<feature type="region of interest" description="Disordered" evidence="2">
    <location>
        <begin position="221"/>
        <end position="266"/>
    </location>
</feature>
<feature type="compositionally biased region" description="Polar residues" evidence="2">
    <location>
        <begin position="243"/>
        <end position="260"/>
    </location>
</feature>
<keyword evidence="5" id="KW-1185">Reference proteome</keyword>
<dbReference type="GO" id="GO:0005874">
    <property type="term" value="C:microtubule"/>
    <property type="evidence" value="ECO:0007669"/>
    <property type="project" value="TreeGrafter"/>
</dbReference>